<name>A0A2A6FST0_9MICO</name>
<gene>
    <name evidence="2" type="ORF">B5766_05290</name>
</gene>
<organism evidence="2 3">
    <name type="scientific">Candidatus Lumbricidiphila eiseniae</name>
    <dbReference type="NCBI Taxonomy" id="1969409"/>
    <lineage>
        <taxon>Bacteria</taxon>
        <taxon>Bacillati</taxon>
        <taxon>Actinomycetota</taxon>
        <taxon>Actinomycetes</taxon>
        <taxon>Micrococcales</taxon>
        <taxon>Microbacteriaceae</taxon>
        <taxon>Candidatus Lumbricidiphila</taxon>
    </lineage>
</organism>
<dbReference type="AlphaFoldDB" id="A0A2A6FST0"/>
<accession>A0A2A6FST0</accession>
<evidence type="ECO:0000313" key="3">
    <source>
        <dbReference type="Proteomes" id="UP000219994"/>
    </source>
</evidence>
<feature type="region of interest" description="Disordered" evidence="1">
    <location>
        <begin position="337"/>
        <end position="420"/>
    </location>
</feature>
<reference evidence="3" key="1">
    <citation type="submission" date="2017-03" db="EMBL/GenBank/DDBJ databases">
        <authorList>
            <person name="Lund M.B."/>
        </authorList>
    </citation>
    <scope>NUCLEOTIDE SEQUENCE [LARGE SCALE GENOMIC DNA]</scope>
</reference>
<evidence type="ECO:0000256" key="1">
    <source>
        <dbReference type="SAM" id="MobiDB-lite"/>
    </source>
</evidence>
<proteinExistence type="predicted"/>
<protein>
    <submittedName>
        <fullName evidence="2">Uncharacterized protein</fullName>
    </submittedName>
</protein>
<evidence type="ECO:0000313" key="2">
    <source>
        <dbReference type="EMBL" id="PDQ35483.1"/>
    </source>
</evidence>
<feature type="region of interest" description="Disordered" evidence="1">
    <location>
        <begin position="299"/>
        <end position="318"/>
    </location>
</feature>
<feature type="compositionally biased region" description="Basic and acidic residues" evidence="1">
    <location>
        <begin position="409"/>
        <end position="420"/>
    </location>
</feature>
<dbReference type="EMBL" id="NAEP01000032">
    <property type="protein sequence ID" value="PDQ35483.1"/>
    <property type="molecule type" value="Genomic_DNA"/>
</dbReference>
<sequence>MKIAPLSTNDPWFSHVLTHGKAYVEVLTGVPVEATILVEQVNFVHTGADENYRPRLHLQGRLVKVEAPTVELPYAVTEIEYRADFGPLADAFYDFSSQQLAHLVAKGYFEKGFEVPDAMKGLMYVLPAQAKIVFVSPETLDEPPVVFLEVEDLNSMRVNEKISGYELAGYFPNLIAQREAERETDLEKPIGEHDMDFSTMFARTAPELDLFAGEAGHLSHEAEQTVEHQVSSEAEAAHRQTSEERLEHLYRDQVAARMIEETLLTAAPERPVESHESAGISLFDDGLLAFEMEDGFDGDLDFDDDDDDFDDDPTFEEDLERSRIEYLAQREYFAQRERENARTGLAQDTEREPMLLDGLNESDTRSDGGDTLKDRVERLQAERDTLSHQAARRAAHADSEAGVENDGAIVHERADDLELS</sequence>
<comment type="caution">
    <text evidence="2">The sequence shown here is derived from an EMBL/GenBank/DDBJ whole genome shotgun (WGS) entry which is preliminary data.</text>
</comment>
<dbReference type="Proteomes" id="UP000219994">
    <property type="component" value="Unassembled WGS sequence"/>
</dbReference>
<feature type="compositionally biased region" description="Basic and acidic residues" evidence="1">
    <location>
        <begin position="362"/>
        <end position="386"/>
    </location>
</feature>